<dbReference type="AlphaFoldDB" id="A0A101RNW7"/>
<name>A0A101RNW7_9ACTN</name>
<comment type="caution">
    <text evidence="1">The sequence shown here is derived from an EMBL/GenBank/DDBJ whole genome shotgun (WGS) entry which is preliminary data.</text>
</comment>
<dbReference type="STRING" id="58343.AQJ46_41250"/>
<evidence type="ECO:0000313" key="1">
    <source>
        <dbReference type="EMBL" id="KUN59032.1"/>
    </source>
</evidence>
<sequence length="117" mass="12969">MPYAAPTTWAFPRFPGGDPVVVVTYGADDGVAWVGLTPFVMADVRRAGVQPSAQHVWPTSRRRTYTRWPGRLWEMPVEREPWPLTCASVDVLEETPTTAAGLPTPHVRLGPSRPLFT</sequence>
<dbReference type="RefSeq" id="WP_059210470.1">
    <property type="nucleotide sequence ID" value="NZ_KQ948673.1"/>
</dbReference>
<dbReference type="Proteomes" id="UP000053669">
    <property type="component" value="Unassembled WGS sequence"/>
</dbReference>
<organism evidence="1">
    <name type="scientific">Streptomyces canus</name>
    <dbReference type="NCBI Taxonomy" id="58343"/>
    <lineage>
        <taxon>Bacteria</taxon>
        <taxon>Bacillati</taxon>
        <taxon>Actinomycetota</taxon>
        <taxon>Actinomycetes</taxon>
        <taxon>Kitasatosporales</taxon>
        <taxon>Streptomycetaceae</taxon>
        <taxon>Streptomyces</taxon>
        <taxon>Streptomyces aurantiacus group</taxon>
    </lineage>
</organism>
<proteinExistence type="predicted"/>
<dbReference type="InterPro" id="IPR018644">
    <property type="entry name" value="DUF2071"/>
</dbReference>
<reference evidence="1" key="1">
    <citation type="submission" date="2015-10" db="EMBL/GenBank/DDBJ databases">
        <title>Draft genome sequence of Streptomyces canus DSM 40017, type strain for the species Streptomyces canus.</title>
        <authorList>
            <person name="Ruckert C."/>
            <person name="Winkler A."/>
            <person name="Kalinowski J."/>
            <person name="Kampfer P."/>
            <person name="Glaeser S."/>
        </authorList>
    </citation>
    <scope>NUCLEOTIDE SEQUENCE [LARGE SCALE GENOMIC DNA]</scope>
    <source>
        <strain evidence="1">DSM 40017</strain>
    </source>
</reference>
<dbReference type="EMBL" id="LMWU01000054">
    <property type="protein sequence ID" value="KUN59032.1"/>
    <property type="molecule type" value="Genomic_DNA"/>
</dbReference>
<protein>
    <submittedName>
        <fullName evidence="1">Uncharacterized protein</fullName>
    </submittedName>
</protein>
<accession>A0A101RNW7</accession>
<gene>
    <name evidence="1" type="ORF">AQJ46_41250</name>
</gene>
<dbReference type="Pfam" id="PF09844">
    <property type="entry name" value="DUF2071"/>
    <property type="match status" value="1"/>
</dbReference>